<organism evidence="13 14">
    <name type="scientific">Microcella pacifica</name>
    <dbReference type="NCBI Taxonomy" id="2591847"/>
    <lineage>
        <taxon>Bacteria</taxon>
        <taxon>Bacillati</taxon>
        <taxon>Actinomycetota</taxon>
        <taxon>Actinomycetes</taxon>
        <taxon>Micrococcales</taxon>
        <taxon>Microbacteriaceae</taxon>
        <taxon>Microcella</taxon>
    </lineage>
</organism>
<accession>A0A9E5MIJ0</accession>
<dbReference type="InterPro" id="IPR045031">
    <property type="entry name" value="DHP_synth-like"/>
</dbReference>
<comment type="cofactor">
    <cofactor evidence="2 10">
        <name>Mg(2+)</name>
        <dbReference type="ChEBI" id="CHEBI:18420"/>
    </cofactor>
</comment>
<evidence type="ECO:0000313" key="13">
    <source>
        <dbReference type="EMBL" id="NHF63830.1"/>
    </source>
</evidence>
<reference evidence="13 14" key="1">
    <citation type="submission" date="2020-03" db="EMBL/GenBank/DDBJ databases">
        <title>Chryseoglobus sp. isolated from a deep-sea seamount.</title>
        <authorList>
            <person name="Zhang D.-C."/>
        </authorList>
    </citation>
    <scope>NUCLEOTIDE SEQUENCE [LARGE SCALE GENOMIC DNA]</scope>
    <source>
        <strain evidence="13 14">KN1116</strain>
    </source>
</reference>
<proteinExistence type="inferred from homology"/>
<protein>
    <recommendedName>
        <fullName evidence="5 10">Dihydropteroate synthase</fullName>
        <shortName evidence="10">DHPS</shortName>
        <ecNumber evidence="5 10">2.5.1.15</ecNumber>
    </recommendedName>
    <alternativeName>
        <fullName evidence="10">Dihydropteroate pyrophosphorylase</fullName>
    </alternativeName>
</protein>
<dbReference type="GO" id="GO:0046656">
    <property type="term" value="P:folic acid biosynthetic process"/>
    <property type="evidence" value="ECO:0007669"/>
    <property type="project" value="UniProtKB-KW"/>
</dbReference>
<dbReference type="GO" id="GO:0046654">
    <property type="term" value="P:tetrahydrofolate biosynthetic process"/>
    <property type="evidence" value="ECO:0007669"/>
    <property type="project" value="TreeGrafter"/>
</dbReference>
<dbReference type="InterPro" id="IPR011005">
    <property type="entry name" value="Dihydropteroate_synth-like_sf"/>
</dbReference>
<dbReference type="InterPro" id="IPR006390">
    <property type="entry name" value="DHP_synth_dom"/>
</dbReference>
<dbReference type="NCBIfam" id="TIGR01496">
    <property type="entry name" value="DHPS"/>
    <property type="match status" value="1"/>
</dbReference>
<keyword evidence="6 10" id="KW-0808">Transferase</keyword>
<evidence type="ECO:0000256" key="11">
    <source>
        <dbReference type="SAM" id="MobiDB-lite"/>
    </source>
</evidence>
<dbReference type="GO" id="GO:0004156">
    <property type="term" value="F:dihydropteroate synthase activity"/>
    <property type="evidence" value="ECO:0007669"/>
    <property type="project" value="UniProtKB-EC"/>
</dbReference>
<keyword evidence="9 10" id="KW-0289">Folate biosynthesis</keyword>
<feature type="compositionally biased region" description="Low complexity" evidence="11">
    <location>
        <begin position="284"/>
        <end position="294"/>
    </location>
</feature>
<evidence type="ECO:0000256" key="6">
    <source>
        <dbReference type="ARBA" id="ARBA00022679"/>
    </source>
</evidence>
<gene>
    <name evidence="13" type="primary">folP</name>
    <name evidence="13" type="ORF">FK219_011385</name>
</gene>
<feature type="region of interest" description="Disordered" evidence="11">
    <location>
        <begin position="284"/>
        <end position="303"/>
    </location>
</feature>
<dbReference type="EMBL" id="VIKT02000022">
    <property type="protein sequence ID" value="NHF63830.1"/>
    <property type="molecule type" value="Genomic_DNA"/>
</dbReference>
<dbReference type="PROSITE" id="PS00792">
    <property type="entry name" value="DHPS_1"/>
    <property type="match status" value="1"/>
</dbReference>
<dbReference type="Proteomes" id="UP000818266">
    <property type="component" value="Unassembled WGS sequence"/>
</dbReference>
<comment type="similarity">
    <text evidence="4 10">Belongs to the DHPS family.</text>
</comment>
<evidence type="ECO:0000313" key="14">
    <source>
        <dbReference type="Proteomes" id="UP000818266"/>
    </source>
</evidence>
<dbReference type="InterPro" id="IPR000489">
    <property type="entry name" value="Pterin-binding_dom"/>
</dbReference>
<comment type="function">
    <text evidence="10">Catalyzes the condensation of para-aminobenzoate (pABA) with 6-hydroxymethyl-7,8-dihydropterin diphosphate (DHPt-PP) to form 7,8-dihydropteroate (H2Pte), the immediate precursor of folate derivatives.</text>
</comment>
<dbReference type="PROSITE" id="PS00793">
    <property type="entry name" value="DHPS_2"/>
    <property type="match status" value="1"/>
</dbReference>
<dbReference type="SUPFAM" id="SSF51717">
    <property type="entry name" value="Dihydropteroate synthetase-like"/>
    <property type="match status" value="1"/>
</dbReference>
<dbReference type="PROSITE" id="PS50972">
    <property type="entry name" value="PTERIN_BINDING"/>
    <property type="match status" value="1"/>
</dbReference>
<keyword evidence="7 10" id="KW-0479">Metal-binding</keyword>
<evidence type="ECO:0000256" key="3">
    <source>
        <dbReference type="ARBA" id="ARBA00004763"/>
    </source>
</evidence>
<evidence type="ECO:0000256" key="2">
    <source>
        <dbReference type="ARBA" id="ARBA00001946"/>
    </source>
</evidence>
<dbReference type="AlphaFoldDB" id="A0A9E5MIJ0"/>
<evidence type="ECO:0000256" key="9">
    <source>
        <dbReference type="ARBA" id="ARBA00022909"/>
    </source>
</evidence>
<dbReference type="CDD" id="cd00739">
    <property type="entry name" value="DHPS"/>
    <property type="match status" value="1"/>
</dbReference>
<evidence type="ECO:0000256" key="7">
    <source>
        <dbReference type="ARBA" id="ARBA00022723"/>
    </source>
</evidence>
<evidence type="ECO:0000256" key="5">
    <source>
        <dbReference type="ARBA" id="ARBA00012458"/>
    </source>
</evidence>
<dbReference type="Pfam" id="PF00809">
    <property type="entry name" value="Pterin_bind"/>
    <property type="match status" value="1"/>
</dbReference>
<comment type="catalytic activity">
    <reaction evidence="1">
        <text>(7,8-dihydropterin-6-yl)methyl diphosphate + 4-aminobenzoate = 7,8-dihydropteroate + diphosphate</text>
        <dbReference type="Rhea" id="RHEA:19949"/>
        <dbReference type="ChEBI" id="CHEBI:17836"/>
        <dbReference type="ChEBI" id="CHEBI:17839"/>
        <dbReference type="ChEBI" id="CHEBI:33019"/>
        <dbReference type="ChEBI" id="CHEBI:72950"/>
        <dbReference type="EC" id="2.5.1.15"/>
    </reaction>
</comment>
<keyword evidence="14" id="KW-1185">Reference proteome</keyword>
<dbReference type="EC" id="2.5.1.15" evidence="5 10"/>
<dbReference type="GO" id="GO:0005829">
    <property type="term" value="C:cytosol"/>
    <property type="evidence" value="ECO:0007669"/>
    <property type="project" value="TreeGrafter"/>
</dbReference>
<evidence type="ECO:0000256" key="10">
    <source>
        <dbReference type="RuleBase" id="RU361205"/>
    </source>
</evidence>
<evidence type="ECO:0000256" key="8">
    <source>
        <dbReference type="ARBA" id="ARBA00022842"/>
    </source>
</evidence>
<evidence type="ECO:0000256" key="1">
    <source>
        <dbReference type="ARBA" id="ARBA00000012"/>
    </source>
</evidence>
<evidence type="ECO:0000259" key="12">
    <source>
        <dbReference type="PROSITE" id="PS50972"/>
    </source>
</evidence>
<dbReference type="RefSeq" id="WP_152584040.1">
    <property type="nucleotide sequence ID" value="NZ_VIKT02000022.1"/>
</dbReference>
<keyword evidence="8 10" id="KW-0460">Magnesium</keyword>
<dbReference type="Gene3D" id="3.20.20.20">
    <property type="entry name" value="Dihydropteroate synthase-like"/>
    <property type="match status" value="1"/>
</dbReference>
<name>A0A9E5MIJ0_9MICO</name>
<dbReference type="GO" id="GO:0046872">
    <property type="term" value="F:metal ion binding"/>
    <property type="evidence" value="ECO:0007669"/>
    <property type="project" value="UniProtKB-KW"/>
</dbReference>
<comment type="pathway">
    <text evidence="3 10">Cofactor biosynthesis; tetrahydrofolate biosynthesis; 7,8-dihydrofolate from 2-amino-4-hydroxy-6-hydroxymethyl-7,8-dihydropteridine diphosphate and 4-aminobenzoate: step 1/2.</text>
</comment>
<sequence length="303" mass="31120">MSAATAHDASGAHSTPAAPEVWGILNVTPDSFSDGGAYLDPQRAVDRARILAADGAHVIDVGGESTRPGSQPVTPAVEQSRVLPVIAALAADGLRVSIDTMHASTAAASVEAGAAIVNDVSGGLADPAMLETVAGLDVDYVAMHWRGPAAVWDAVSDYRDVVTEVRNELQSRLEAALAAGIPAERLWLDPGLGFAKRHDDSWALVRALPALTDLGCRVLVGASRKRFLGELLPPDHHVEERDLPTAVVSVLAAEAGAAAVRVHDARSTVLALATHAAWRGTGAAAASSSSASSAEPARSEVPA</sequence>
<dbReference type="PANTHER" id="PTHR20941">
    <property type="entry name" value="FOLATE SYNTHESIS PROTEINS"/>
    <property type="match status" value="1"/>
</dbReference>
<dbReference type="OrthoDB" id="9811744at2"/>
<feature type="domain" description="Pterin-binding" evidence="12">
    <location>
        <begin position="19"/>
        <end position="273"/>
    </location>
</feature>
<evidence type="ECO:0000256" key="4">
    <source>
        <dbReference type="ARBA" id="ARBA00009503"/>
    </source>
</evidence>
<comment type="caution">
    <text evidence="13">The sequence shown here is derived from an EMBL/GenBank/DDBJ whole genome shotgun (WGS) entry which is preliminary data.</text>
</comment>
<dbReference type="PANTHER" id="PTHR20941:SF1">
    <property type="entry name" value="FOLIC ACID SYNTHESIS PROTEIN FOL1"/>
    <property type="match status" value="1"/>
</dbReference>